<organism evidence="3 4">
    <name type="scientific">Oncorhynchus tshawytscha</name>
    <name type="common">Chinook salmon</name>
    <name type="synonym">Salmo tshawytscha</name>
    <dbReference type="NCBI Taxonomy" id="74940"/>
    <lineage>
        <taxon>Eukaryota</taxon>
        <taxon>Metazoa</taxon>
        <taxon>Chordata</taxon>
        <taxon>Craniata</taxon>
        <taxon>Vertebrata</taxon>
        <taxon>Euteleostomi</taxon>
        <taxon>Actinopterygii</taxon>
        <taxon>Neopterygii</taxon>
        <taxon>Teleostei</taxon>
        <taxon>Protacanthopterygii</taxon>
        <taxon>Salmoniformes</taxon>
        <taxon>Salmonidae</taxon>
        <taxon>Salmoninae</taxon>
        <taxon>Oncorhynchus</taxon>
    </lineage>
</organism>
<evidence type="ECO:0000313" key="4">
    <source>
        <dbReference type="Proteomes" id="UP000694402"/>
    </source>
</evidence>
<dbReference type="AlphaFoldDB" id="A0AAZ3SKS0"/>
<protein>
    <submittedName>
        <fullName evidence="3">Uncharacterized protein</fullName>
    </submittedName>
</protein>
<accession>A0AAZ3SKS0</accession>
<evidence type="ECO:0000256" key="1">
    <source>
        <dbReference type="SAM" id="MobiDB-lite"/>
    </source>
</evidence>
<dbReference type="Ensembl" id="ENSOTST00005188076.1">
    <property type="protein sequence ID" value="ENSOTSP00005153880.1"/>
    <property type="gene ID" value="ENSOTSG00005058727.1"/>
</dbReference>
<keyword evidence="4" id="KW-1185">Reference proteome</keyword>
<name>A0AAZ3SKS0_ONCTS</name>
<dbReference type="Proteomes" id="UP000694402">
    <property type="component" value="Unassembled WGS sequence"/>
</dbReference>
<feature type="region of interest" description="Disordered" evidence="1">
    <location>
        <begin position="149"/>
        <end position="178"/>
    </location>
</feature>
<keyword evidence="2" id="KW-0732">Signal</keyword>
<reference evidence="3" key="2">
    <citation type="submission" date="2025-08" db="UniProtKB">
        <authorList>
            <consortium name="Ensembl"/>
        </authorList>
    </citation>
    <scope>IDENTIFICATION</scope>
</reference>
<evidence type="ECO:0000313" key="3">
    <source>
        <dbReference type="Ensembl" id="ENSOTSP00005153880.1"/>
    </source>
</evidence>
<sequence>MFLCVFSCSYVYVLMFLCVCSHVPVCMFSCSCVCVPMFLCVFSHVPVCVFPCSCVCVPMFLCVCFCECMPPVCVCSGVCMSKSHIYSCVSVYCIFPHSQSWCDISKLDTSVHYLSPLSLMKMDQAGLCGGHTTWHHANHTHMQLVPHRDWREEERERERKRERERGRERERKSEREGVVSTIIMLSESMVGAS</sequence>
<feature type="chain" id="PRO_5046454978" evidence="2">
    <location>
        <begin position="23"/>
        <end position="193"/>
    </location>
</feature>
<feature type="compositionally biased region" description="Basic and acidic residues" evidence="1">
    <location>
        <begin position="149"/>
        <end position="177"/>
    </location>
</feature>
<feature type="signal peptide" evidence="2">
    <location>
        <begin position="1"/>
        <end position="22"/>
    </location>
</feature>
<reference evidence="3" key="3">
    <citation type="submission" date="2025-09" db="UniProtKB">
        <authorList>
            <consortium name="Ensembl"/>
        </authorList>
    </citation>
    <scope>IDENTIFICATION</scope>
</reference>
<reference evidence="4" key="1">
    <citation type="journal article" date="2018" name="PLoS ONE">
        <title>Chinook salmon (Oncorhynchus tshawytscha) genome and transcriptome.</title>
        <authorList>
            <person name="Christensen K.A."/>
            <person name="Leong J.S."/>
            <person name="Sakhrani D."/>
            <person name="Biagi C.A."/>
            <person name="Minkley D.R."/>
            <person name="Withler R.E."/>
            <person name="Rondeau E.B."/>
            <person name="Koop B.F."/>
            <person name="Devlin R.H."/>
        </authorList>
    </citation>
    <scope>NUCLEOTIDE SEQUENCE [LARGE SCALE GENOMIC DNA]</scope>
</reference>
<proteinExistence type="predicted"/>
<evidence type="ECO:0000256" key="2">
    <source>
        <dbReference type="SAM" id="SignalP"/>
    </source>
</evidence>
<gene>
    <name evidence="3" type="primary">MRGBP</name>
</gene>